<keyword evidence="4 6" id="KW-0408">Iron</keyword>
<evidence type="ECO:0000313" key="8">
    <source>
        <dbReference type="Proteomes" id="UP001586593"/>
    </source>
</evidence>
<gene>
    <name evidence="7" type="ORF">VTK73DRAFT_9540</name>
</gene>
<proteinExistence type="inferred from homology"/>
<dbReference type="Pfam" id="PF00067">
    <property type="entry name" value="p450"/>
    <property type="match status" value="2"/>
</dbReference>
<dbReference type="InterPro" id="IPR017972">
    <property type="entry name" value="Cyt_P450_CS"/>
</dbReference>
<keyword evidence="6" id="KW-0560">Oxidoreductase</keyword>
<evidence type="ECO:0008006" key="9">
    <source>
        <dbReference type="Google" id="ProtNLM"/>
    </source>
</evidence>
<dbReference type="InterPro" id="IPR001128">
    <property type="entry name" value="Cyt_P450"/>
</dbReference>
<sequence>MDPREPPVIRPQIPVFGHMIGIAVHRVSYFTRLRSRTRLPAVTLPMFNTKLYVIFSPPLVQSALRARSMDSQEFTTPYIPALFGISKRSHRRLLGEDGFHESVAPPFHHIFRSTLSGEPLIELTRAVMDSVADALNEIGKEGVEVPNLYLWVREKVTCATAAGLYGKKHNPYKDAAVIDAQWDFEEGLFPLSTGLLPSILARKAYLARVKVREALEPYYRGLHDQDPEASEMVRTRTRLLREFELPIDELARLEVSVMLAASSNTAPTVFWCLALVWQRPDILEDLRAEVSRVIDVQSIDSGKVATMHFGRLESECPLLVACYREALRISSQVIMFRKVRSDTVISDGMGGSYLLRAGNIVMLPAKEVHRDETIWTTTGAAFVGVQITTHGGDGENEKITKSTHVDGRADLGPTYFVPRRFVPGEGDFTPDKEGARRRRTALVPFGGGRHLCPGRHLAFNEVAAFLAAAVAGFEIDGLDGEKLRLQQARMASVTKPEPGFEGGTVVLRRRKGWEEVTWRFEP</sequence>
<evidence type="ECO:0000256" key="1">
    <source>
        <dbReference type="ARBA" id="ARBA00001971"/>
    </source>
</evidence>
<dbReference type="InterPro" id="IPR053007">
    <property type="entry name" value="CYP450_monoxygenase_sec-met"/>
</dbReference>
<comment type="similarity">
    <text evidence="2 6">Belongs to the cytochrome P450 family.</text>
</comment>
<dbReference type="Gene3D" id="1.10.630.10">
    <property type="entry name" value="Cytochrome P450"/>
    <property type="match status" value="1"/>
</dbReference>
<evidence type="ECO:0000256" key="4">
    <source>
        <dbReference type="ARBA" id="ARBA00023004"/>
    </source>
</evidence>
<evidence type="ECO:0000313" key="7">
    <source>
        <dbReference type="EMBL" id="KAL1876361.1"/>
    </source>
</evidence>
<dbReference type="SUPFAM" id="SSF48264">
    <property type="entry name" value="Cytochrome P450"/>
    <property type="match status" value="1"/>
</dbReference>
<dbReference type="PROSITE" id="PS00086">
    <property type="entry name" value="CYTOCHROME_P450"/>
    <property type="match status" value="1"/>
</dbReference>
<dbReference type="PRINTS" id="PR00465">
    <property type="entry name" value="EP450IV"/>
</dbReference>
<dbReference type="Proteomes" id="UP001586593">
    <property type="component" value="Unassembled WGS sequence"/>
</dbReference>
<protein>
    <recommendedName>
        <fullName evidence="9">Cytochrome P450</fullName>
    </recommendedName>
</protein>
<comment type="caution">
    <text evidence="7">The sequence shown here is derived from an EMBL/GenBank/DDBJ whole genome shotgun (WGS) entry which is preliminary data.</text>
</comment>
<name>A0ABR3XK87_9PEZI</name>
<keyword evidence="6" id="KW-0349">Heme</keyword>
<comment type="cofactor">
    <cofactor evidence="1">
        <name>heme</name>
        <dbReference type="ChEBI" id="CHEBI:30413"/>
    </cofactor>
</comment>
<dbReference type="PANTHER" id="PTHR47582">
    <property type="entry name" value="P450, PUTATIVE (EUROFUNG)-RELATED"/>
    <property type="match status" value="1"/>
</dbReference>
<reference evidence="7 8" key="1">
    <citation type="journal article" date="2024" name="Commun. Biol.">
        <title>Comparative genomic analysis of thermophilic fungi reveals convergent evolutionary adaptations and gene losses.</title>
        <authorList>
            <person name="Steindorff A.S."/>
            <person name="Aguilar-Pontes M.V."/>
            <person name="Robinson A.J."/>
            <person name="Andreopoulos B."/>
            <person name="LaButti K."/>
            <person name="Kuo A."/>
            <person name="Mondo S."/>
            <person name="Riley R."/>
            <person name="Otillar R."/>
            <person name="Haridas S."/>
            <person name="Lipzen A."/>
            <person name="Grimwood J."/>
            <person name="Schmutz J."/>
            <person name="Clum A."/>
            <person name="Reid I.D."/>
            <person name="Moisan M.C."/>
            <person name="Butler G."/>
            <person name="Nguyen T.T.M."/>
            <person name="Dewar K."/>
            <person name="Conant G."/>
            <person name="Drula E."/>
            <person name="Henrissat B."/>
            <person name="Hansel C."/>
            <person name="Singer S."/>
            <person name="Hutchinson M.I."/>
            <person name="de Vries R.P."/>
            <person name="Natvig D.O."/>
            <person name="Powell A.J."/>
            <person name="Tsang A."/>
            <person name="Grigoriev I.V."/>
        </authorList>
    </citation>
    <scope>NUCLEOTIDE SEQUENCE [LARGE SCALE GENOMIC DNA]</scope>
    <source>
        <strain evidence="7 8">ATCC 24622</strain>
    </source>
</reference>
<evidence type="ECO:0000256" key="6">
    <source>
        <dbReference type="RuleBase" id="RU000461"/>
    </source>
</evidence>
<keyword evidence="3 6" id="KW-0479">Metal-binding</keyword>
<dbReference type="CDD" id="cd11040">
    <property type="entry name" value="CYP7_CYP8-like"/>
    <property type="match status" value="1"/>
</dbReference>
<evidence type="ECO:0000256" key="2">
    <source>
        <dbReference type="ARBA" id="ARBA00010617"/>
    </source>
</evidence>
<evidence type="ECO:0000256" key="5">
    <source>
        <dbReference type="ARBA" id="ARBA00023033"/>
    </source>
</evidence>
<dbReference type="InterPro" id="IPR036396">
    <property type="entry name" value="Cyt_P450_sf"/>
</dbReference>
<dbReference type="PANTHER" id="PTHR47582:SF1">
    <property type="entry name" value="P450, PUTATIVE (EUROFUNG)-RELATED"/>
    <property type="match status" value="1"/>
</dbReference>
<evidence type="ECO:0000256" key="3">
    <source>
        <dbReference type="ARBA" id="ARBA00022723"/>
    </source>
</evidence>
<keyword evidence="5 6" id="KW-0503">Monooxygenase</keyword>
<accession>A0ABR3XK87</accession>
<dbReference type="InterPro" id="IPR002403">
    <property type="entry name" value="Cyt_P450_E_grp-IV"/>
</dbReference>
<dbReference type="EMBL" id="JAZHXJ010000080">
    <property type="protein sequence ID" value="KAL1876361.1"/>
    <property type="molecule type" value="Genomic_DNA"/>
</dbReference>
<keyword evidence="8" id="KW-1185">Reference proteome</keyword>
<organism evidence="7 8">
    <name type="scientific">Phialemonium thermophilum</name>
    <dbReference type="NCBI Taxonomy" id="223376"/>
    <lineage>
        <taxon>Eukaryota</taxon>
        <taxon>Fungi</taxon>
        <taxon>Dikarya</taxon>
        <taxon>Ascomycota</taxon>
        <taxon>Pezizomycotina</taxon>
        <taxon>Sordariomycetes</taxon>
        <taxon>Sordariomycetidae</taxon>
        <taxon>Cephalothecales</taxon>
        <taxon>Cephalothecaceae</taxon>
        <taxon>Phialemonium</taxon>
    </lineage>
</organism>